<accession>A0A1E3L9J4</accession>
<organism evidence="3 4">
    <name type="scientific">Paenibacillus nuruki</name>
    <dbReference type="NCBI Taxonomy" id="1886670"/>
    <lineage>
        <taxon>Bacteria</taxon>
        <taxon>Bacillati</taxon>
        <taxon>Bacillota</taxon>
        <taxon>Bacilli</taxon>
        <taxon>Bacillales</taxon>
        <taxon>Paenibacillaceae</taxon>
        <taxon>Paenibacillus</taxon>
    </lineage>
</organism>
<dbReference type="RefSeq" id="WP_069326280.1">
    <property type="nucleotide sequence ID" value="NZ_MDER01000028.1"/>
</dbReference>
<dbReference type="GO" id="GO:0030638">
    <property type="term" value="P:polyketide metabolic process"/>
    <property type="evidence" value="ECO:0007669"/>
    <property type="project" value="InterPro"/>
</dbReference>
<dbReference type="Gene3D" id="3.10.450.50">
    <property type="match status" value="2"/>
</dbReference>
<dbReference type="AlphaFoldDB" id="A0A1E3L9J4"/>
<dbReference type="PANTHER" id="PTHR38436">
    <property type="entry name" value="POLYKETIDE CYCLASE SNOAL-LIKE DOMAIN"/>
    <property type="match status" value="1"/>
</dbReference>
<evidence type="ECO:0000259" key="2">
    <source>
        <dbReference type="Pfam" id="PF12680"/>
    </source>
</evidence>
<gene>
    <name evidence="3" type="ORF">PTI45_00823</name>
</gene>
<dbReference type="Proteomes" id="UP000094578">
    <property type="component" value="Unassembled WGS sequence"/>
</dbReference>
<evidence type="ECO:0000313" key="4">
    <source>
        <dbReference type="Proteomes" id="UP000094578"/>
    </source>
</evidence>
<dbReference type="EMBL" id="MDER01000028">
    <property type="protein sequence ID" value="ODP29845.1"/>
    <property type="molecule type" value="Genomic_DNA"/>
</dbReference>
<dbReference type="STRING" id="1886670.PTI45_00823"/>
<dbReference type="PATRIC" id="fig|1886670.3.peg.844"/>
<feature type="domain" description="SnoaL-like" evidence="2">
    <location>
        <begin position="209"/>
        <end position="305"/>
    </location>
</feature>
<dbReference type="PANTHER" id="PTHR38436:SF1">
    <property type="entry name" value="ESTER CYCLASE"/>
    <property type="match status" value="1"/>
</dbReference>
<feature type="signal peptide" evidence="1">
    <location>
        <begin position="1"/>
        <end position="25"/>
    </location>
</feature>
<reference evidence="3 4" key="1">
    <citation type="submission" date="2016-08" db="EMBL/GenBank/DDBJ databases">
        <title>Genome sequencing of Paenibacillus sp. TI45-13ar, isolated from Korean traditional nuruk.</title>
        <authorList>
            <person name="Kim S.-J."/>
        </authorList>
    </citation>
    <scope>NUCLEOTIDE SEQUENCE [LARGE SCALE GENOMIC DNA]</scope>
    <source>
        <strain evidence="3 4">TI45-13ar</strain>
    </source>
</reference>
<feature type="chain" id="PRO_5009131419" description="SnoaL-like domain-containing protein" evidence="1">
    <location>
        <begin position="26"/>
        <end position="323"/>
    </location>
</feature>
<comment type="caution">
    <text evidence="3">The sequence shown here is derived from an EMBL/GenBank/DDBJ whole genome shotgun (WGS) entry which is preliminary data.</text>
</comment>
<dbReference type="Pfam" id="PF12680">
    <property type="entry name" value="SnoaL_2"/>
    <property type="match status" value="1"/>
</dbReference>
<keyword evidence="1" id="KW-0732">Signal</keyword>
<protein>
    <recommendedName>
        <fullName evidence="2">SnoaL-like domain-containing protein</fullName>
    </recommendedName>
</protein>
<proteinExistence type="predicted"/>
<dbReference type="InterPro" id="IPR009959">
    <property type="entry name" value="Cyclase_SnoaL-like"/>
</dbReference>
<sequence>MMKKTSTLAISFTLVSALAVTGVHASPLTGSKDNTCTSSPTPMSSTSVTVASATTAKSTEAQLAKNKKLVLNMYKDVFNDHELNKTSLYIASNYKQHNPLAGDGRQAFVKFFGSYLKQNPNYKSEVKRIIAQNDLVVVHNHVTTGAKDRGSSVVDIFRIKNNKIVEHWDVFQPVPEKSANTNTMFPAKGTPVEVTPLSPSEVQANAKMVRTFYDDLFNKHDVSVINKYVAEDYIQHNPSVPTGREPLNQFASFLQSNKSSSNKIIRVIAEGDIVVLHSWSRMDKNDRGSAVVDIFRVANGKIVEHWDTVQAVPEKSANKNTMF</sequence>
<dbReference type="SUPFAM" id="SSF54427">
    <property type="entry name" value="NTF2-like"/>
    <property type="match status" value="2"/>
</dbReference>
<dbReference type="Pfam" id="PF07366">
    <property type="entry name" value="SnoaL"/>
    <property type="match status" value="1"/>
</dbReference>
<dbReference type="InterPro" id="IPR032710">
    <property type="entry name" value="NTF2-like_dom_sf"/>
</dbReference>
<evidence type="ECO:0000313" key="3">
    <source>
        <dbReference type="EMBL" id="ODP29845.1"/>
    </source>
</evidence>
<keyword evidence="4" id="KW-1185">Reference proteome</keyword>
<dbReference type="InterPro" id="IPR037401">
    <property type="entry name" value="SnoaL-like"/>
</dbReference>
<evidence type="ECO:0000256" key="1">
    <source>
        <dbReference type="SAM" id="SignalP"/>
    </source>
</evidence>
<name>A0A1E3L9J4_9BACL</name>